<dbReference type="Proteomes" id="UP001212042">
    <property type="component" value="Unassembled WGS sequence"/>
</dbReference>
<keyword evidence="3" id="KW-1185">Reference proteome</keyword>
<dbReference type="Gene3D" id="1.10.150.200">
    <property type="entry name" value="Maltooligosyl trehalose synthase, domain 3"/>
    <property type="match status" value="1"/>
</dbReference>
<dbReference type="EC" id="5.4.99.15" evidence="2"/>
<evidence type="ECO:0000259" key="1">
    <source>
        <dbReference type="SMART" id="SM00642"/>
    </source>
</evidence>
<dbReference type="Pfam" id="PF00128">
    <property type="entry name" value="Alpha-amylase"/>
    <property type="match status" value="1"/>
</dbReference>
<keyword evidence="2" id="KW-0413">Isomerase</keyword>
<dbReference type="CDD" id="cd11336">
    <property type="entry name" value="AmyAc_MTSase"/>
    <property type="match status" value="1"/>
</dbReference>
<name>A0ABT4XI30_9PSED</name>
<organism evidence="2 3">
    <name type="scientific">Pseudomonas aestuarii</name>
    <dbReference type="NCBI Taxonomy" id="3018340"/>
    <lineage>
        <taxon>Bacteria</taxon>
        <taxon>Pseudomonadati</taxon>
        <taxon>Pseudomonadota</taxon>
        <taxon>Gammaproteobacteria</taxon>
        <taxon>Pseudomonadales</taxon>
        <taxon>Pseudomonadaceae</taxon>
        <taxon>Pseudomonas</taxon>
    </lineage>
</organism>
<protein>
    <submittedName>
        <fullName evidence="2">Malto-oligosyltrehalose synthase</fullName>
        <ecNumber evidence="2">5.4.99.15</ecNumber>
    </submittedName>
</protein>
<sequence>MKPLSATLRLQFHSDFTLDDAAALVDYFADLGISHLYASPLLSARPGSRHCYDVVDPSTINPELGGEPALRRLVAALRRRDMGLILDIVSNHMAVGGAANPWWLDVLEWGQRSPYANFFDIEWHSPDPLLKGQLLVPFLRSDYGEMLLAGELPLRFVAARGCFQVEHHEHHFPLDPASYTELLEAAEHPALQALAPGFAALASQADARQAAADLKAELARLAKQAPVRQALEAMLGRYDSRSEAGFERLHRLLERQHYRLASWRTAADDINWRRFFDINELGGLRVERPRVFERTHGKIFQLIANGLVDGLRIDHIDGLADPRGYCRRLRRRCERLLAARPPAATLSHLPIYVEKILGQGEQLPGDWLVDGSTGYDFMNQVSLLQHDPAGEAPLGALWSELSGRPADFLEELRQARRAMLTGPLAGDFETVAQALLQVARGDLMSRDLTLGTIRRALLELIVHFPVYRSYINACGRRAEDQPFFQQALQGARSTLGESDWPLLEHLQRWLGGQPLRQVPPGPLRRARKQACVRFQQLTSPTAAKALEDTAGYRSARLLSRNDVGFDPQRFSAPPQAFHDACRSRQQRFPRGLLCTASHDHKRGEDTRARLAVLSERGPWFAAQVRRWLAQAAPLRQHLADGPAPSPGDELMLLQILLGSWPLALAADDAEGLRHYAERVAQWQHKALREAKLRSSWTAPNLDYEHACRAYLQGLLNDPRQAKLRAELAAAANAIAPAGALNGLVQALLRMTTPGVPDLYQGSEFWDFSLVDPDNRRPVDFTARQRALDHSVAPGQLLAHWRDGRIKQWLIAHTLALRLQRPALFASGRYRPLAVTGSQAERVLAFAREHADERLLVIVPRLASALLGDAKLPLIPPDQWGDTRVRLPAALAGQAWLGLFAAPGIARGQEQLPLAQALADLPFCVWYSPAPATKEPTDE</sequence>
<gene>
    <name evidence="2" type="ORF">PH586_15905</name>
</gene>
<dbReference type="Gene3D" id="1.10.10.470">
    <property type="entry name" value="Maltooligosyl trehalose synthase, domain 4"/>
    <property type="match status" value="1"/>
</dbReference>
<evidence type="ECO:0000313" key="3">
    <source>
        <dbReference type="Proteomes" id="UP001212042"/>
    </source>
</evidence>
<dbReference type="NCBIfam" id="TIGR02401">
    <property type="entry name" value="trehalose_TreY"/>
    <property type="match status" value="1"/>
</dbReference>
<accession>A0ABT4XI30</accession>
<dbReference type="InterPro" id="IPR017853">
    <property type="entry name" value="GH"/>
</dbReference>
<dbReference type="InterPro" id="IPR013797">
    <property type="entry name" value="Maltooligo_trehalose_synth_4"/>
</dbReference>
<dbReference type="SUPFAM" id="SSF51445">
    <property type="entry name" value="(Trans)glycosidases"/>
    <property type="match status" value="1"/>
</dbReference>
<dbReference type="NCBIfam" id="NF011086">
    <property type="entry name" value="PRK14511.1-3"/>
    <property type="match status" value="1"/>
</dbReference>
<dbReference type="InterPro" id="IPR012767">
    <property type="entry name" value="Trehalose_TreY"/>
</dbReference>
<feature type="domain" description="Glycosyl hydrolase family 13 catalytic" evidence="1">
    <location>
        <begin position="5"/>
        <end position="454"/>
    </location>
</feature>
<dbReference type="Gene3D" id="3.20.20.80">
    <property type="entry name" value="Glycosidases"/>
    <property type="match status" value="2"/>
</dbReference>
<dbReference type="InterPro" id="IPR006047">
    <property type="entry name" value="GH13_cat_dom"/>
</dbReference>
<dbReference type="Gene3D" id="3.30.1590.10">
    <property type="entry name" value="Maltooligosyl trehalose synthase, domain 2"/>
    <property type="match status" value="2"/>
</dbReference>
<dbReference type="SMART" id="SM00642">
    <property type="entry name" value="Aamy"/>
    <property type="match status" value="1"/>
</dbReference>
<dbReference type="PANTHER" id="PTHR10357">
    <property type="entry name" value="ALPHA-AMYLASE FAMILY MEMBER"/>
    <property type="match status" value="1"/>
</dbReference>
<comment type="caution">
    <text evidence="2">The sequence shown here is derived from an EMBL/GenBank/DDBJ whole genome shotgun (WGS) entry which is preliminary data.</text>
</comment>
<dbReference type="RefSeq" id="WP_271348737.1">
    <property type="nucleotide sequence ID" value="NZ_JAQJZJ010000007.1"/>
</dbReference>
<dbReference type="GO" id="GO:0047470">
    <property type="term" value="F:(1,4)-alpha-D-glucan 1-alpha-D-glucosylmutase activity"/>
    <property type="evidence" value="ECO:0007669"/>
    <property type="project" value="UniProtKB-EC"/>
</dbReference>
<evidence type="ECO:0000313" key="2">
    <source>
        <dbReference type="EMBL" id="MDA7087876.1"/>
    </source>
</evidence>
<dbReference type="EMBL" id="JAQJZJ010000007">
    <property type="protein sequence ID" value="MDA7087876.1"/>
    <property type="molecule type" value="Genomic_DNA"/>
</dbReference>
<dbReference type="PANTHER" id="PTHR10357:SF216">
    <property type="entry name" value="MALTOOLIGOSYL TREHALOSE SYNTHASE-RELATED"/>
    <property type="match status" value="1"/>
</dbReference>
<proteinExistence type="predicted"/>
<reference evidence="2 3" key="1">
    <citation type="submission" date="2023-01" db="EMBL/GenBank/DDBJ databases">
        <title>Pseudomonas SA3-5T sp. nov., isolated from tidal flat sediment.</title>
        <authorList>
            <person name="Kim H.S."/>
            <person name="Kim J.-S."/>
            <person name="Suh M.K."/>
            <person name="Eom M.K."/>
            <person name="Lee J.-S."/>
        </authorList>
    </citation>
    <scope>NUCLEOTIDE SEQUENCE [LARGE SCALE GENOMIC DNA]</scope>
    <source>
        <strain evidence="2 3">SA3-5</strain>
    </source>
</reference>